<dbReference type="PANTHER" id="PTHR38659">
    <property type="entry name" value="METAL-DEPENDENT PHOSPHOHYDROLASE"/>
    <property type="match status" value="1"/>
</dbReference>
<dbReference type="EMBL" id="JAGQLG010000074">
    <property type="protein sequence ID" value="MCA9382170.1"/>
    <property type="molecule type" value="Genomic_DNA"/>
</dbReference>
<evidence type="ECO:0000259" key="1">
    <source>
        <dbReference type="Pfam" id="PF01966"/>
    </source>
</evidence>
<dbReference type="PANTHER" id="PTHR38659:SF1">
    <property type="entry name" value="METAL DEPENDENT PHOSPHOHYDROLASE"/>
    <property type="match status" value="1"/>
</dbReference>
<dbReference type="Proteomes" id="UP000782843">
    <property type="component" value="Unassembled WGS sequence"/>
</dbReference>
<evidence type="ECO:0000313" key="3">
    <source>
        <dbReference type="Proteomes" id="UP000782843"/>
    </source>
</evidence>
<dbReference type="Gene3D" id="1.10.3210.10">
    <property type="entry name" value="Hypothetical protein af1432"/>
    <property type="match status" value="1"/>
</dbReference>
<dbReference type="InterPro" id="IPR003607">
    <property type="entry name" value="HD/PDEase_dom"/>
</dbReference>
<dbReference type="InterPro" id="IPR006674">
    <property type="entry name" value="HD_domain"/>
</dbReference>
<feature type="domain" description="HD" evidence="1">
    <location>
        <begin position="21"/>
        <end position="111"/>
    </location>
</feature>
<dbReference type="AlphaFoldDB" id="A0A955RIB9"/>
<dbReference type="Pfam" id="PF01966">
    <property type="entry name" value="HD"/>
    <property type="match status" value="1"/>
</dbReference>
<name>A0A955RIB9_9BACT</name>
<gene>
    <name evidence="2" type="ORF">KC660_02055</name>
</gene>
<evidence type="ECO:0000313" key="2">
    <source>
        <dbReference type="EMBL" id="MCA9382170.1"/>
    </source>
</evidence>
<organism evidence="2 3">
    <name type="scientific">Candidatus Dojkabacteria bacterium</name>
    <dbReference type="NCBI Taxonomy" id="2099670"/>
    <lineage>
        <taxon>Bacteria</taxon>
        <taxon>Candidatus Dojkabacteria</taxon>
    </lineage>
</organism>
<comment type="caution">
    <text evidence="2">The sequence shown here is derived from an EMBL/GenBank/DDBJ whole genome shotgun (WGS) entry which is preliminary data.</text>
</comment>
<protein>
    <recommendedName>
        <fullName evidence="1">HD domain-containing protein</fullName>
    </recommendedName>
</protein>
<sequence length="188" mass="21232">MTDSEKQSILEKYIKSEGLRKHCFSVEDAMRFYSKKLDPANEEKWALVGLFHDIDWEAFPDDHPLKAPEILPKEGIEDSEVIHAILSHYEEKTGVKPESLMEKCLLACDELTGLITAASLMRPNGISDLGYSSIKKKMKSKGFARGVDREIVQSAFEDFSNSLPEPIEFSAHVENVIEAMRSDERLGL</sequence>
<reference evidence="2" key="1">
    <citation type="submission" date="2020-04" db="EMBL/GenBank/DDBJ databases">
        <authorList>
            <person name="Zhang T."/>
        </authorList>
    </citation>
    <scope>NUCLEOTIDE SEQUENCE</scope>
    <source>
        <strain evidence="2">HKST-UBA10</strain>
    </source>
</reference>
<proteinExistence type="predicted"/>
<accession>A0A955RIB9</accession>
<dbReference type="SUPFAM" id="SSF109604">
    <property type="entry name" value="HD-domain/PDEase-like"/>
    <property type="match status" value="1"/>
</dbReference>
<reference evidence="2" key="2">
    <citation type="journal article" date="2021" name="Microbiome">
        <title>Successional dynamics and alternative stable states in a saline activated sludge microbial community over 9 years.</title>
        <authorList>
            <person name="Wang Y."/>
            <person name="Ye J."/>
            <person name="Ju F."/>
            <person name="Liu L."/>
            <person name="Boyd J.A."/>
            <person name="Deng Y."/>
            <person name="Parks D.H."/>
            <person name="Jiang X."/>
            <person name="Yin X."/>
            <person name="Woodcroft B.J."/>
            <person name="Tyson G.W."/>
            <person name="Hugenholtz P."/>
            <person name="Polz M.F."/>
            <person name="Zhang T."/>
        </authorList>
    </citation>
    <scope>NUCLEOTIDE SEQUENCE</scope>
    <source>
        <strain evidence="2">HKST-UBA10</strain>
    </source>
</reference>
<dbReference type="CDD" id="cd00077">
    <property type="entry name" value="HDc"/>
    <property type="match status" value="1"/>
</dbReference>